<evidence type="ECO:0000256" key="1">
    <source>
        <dbReference type="ARBA" id="ARBA00022475"/>
    </source>
</evidence>
<sequence>MKSQLSNCIACKLAEYGAIAKEDCDTYAYGINLLLSALLHIATTVFIGFVFQMLPECIFFYGSFAVLRRFVGGYHAGSPVRCYILSCLVIIAVLLAVKYINPEWMIPVDTLILFLCGIVILWLAPVEDANKPLDDEEIQHYKRTGRIIWLIETAAAVTLMAVGLKNLALSMCLSQAVLAGMLASGKLKNMHRLAKAE</sequence>
<dbReference type="KEGG" id="caml:H6X83_10950"/>
<proteinExistence type="predicted"/>
<keyword evidence="1" id="KW-1003">Cell membrane</keyword>
<keyword evidence="4 8" id="KW-0812">Transmembrane</keyword>
<dbReference type="AlphaFoldDB" id="A0A7G9WFI5"/>
<keyword evidence="2" id="KW-0673">Quorum sensing</keyword>
<keyword evidence="7 8" id="KW-0472">Membrane</keyword>
<keyword evidence="3" id="KW-0645">Protease</keyword>
<dbReference type="Pfam" id="PF04647">
    <property type="entry name" value="AgrB"/>
    <property type="match status" value="1"/>
</dbReference>
<dbReference type="Proteomes" id="UP000516046">
    <property type="component" value="Chromosome"/>
</dbReference>
<keyword evidence="5" id="KW-0378">Hydrolase</keyword>
<dbReference type="GO" id="GO:0016020">
    <property type="term" value="C:membrane"/>
    <property type="evidence" value="ECO:0007669"/>
    <property type="project" value="InterPro"/>
</dbReference>
<dbReference type="GO" id="GO:0009372">
    <property type="term" value="P:quorum sensing"/>
    <property type="evidence" value="ECO:0007669"/>
    <property type="project" value="UniProtKB-KW"/>
</dbReference>
<feature type="transmembrane region" description="Helical" evidence="8">
    <location>
        <begin position="82"/>
        <end position="100"/>
    </location>
</feature>
<name>A0A7G9WFI5_9FIRM</name>
<accession>A0A7G9WFI5</accession>
<keyword evidence="6 8" id="KW-1133">Transmembrane helix</keyword>
<reference evidence="9 10" key="1">
    <citation type="submission" date="2020-08" db="EMBL/GenBank/DDBJ databases">
        <authorList>
            <person name="Ren C."/>
            <person name="Gu Y."/>
            <person name="Xu Y."/>
        </authorList>
    </citation>
    <scope>NUCLEOTIDE SEQUENCE [LARGE SCALE GENOMIC DNA]</scope>
    <source>
        <strain evidence="9 10">LBM18003</strain>
    </source>
</reference>
<keyword evidence="10" id="KW-1185">Reference proteome</keyword>
<protein>
    <submittedName>
        <fullName evidence="9">Accessory gene regulator B family protein</fullName>
    </submittedName>
</protein>
<feature type="transmembrane region" description="Helical" evidence="8">
    <location>
        <begin position="106"/>
        <end position="124"/>
    </location>
</feature>
<evidence type="ECO:0000256" key="8">
    <source>
        <dbReference type="SAM" id="Phobius"/>
    </source>
</evidence>
<dbReference type="SMART" id="SM00793">
    <property type="entry name" value="AgrB"/>
    <property type="match status" value="1"/>
</dbReference>
<dbReference type="GO" id="GO:0008233">
    <property type="term" value="F:peptidase activity"/>
    <property type="evidence" value="ECO:0007669"/>
    <property type="project" value="UniProtKB-KW"/>
</dbReference>
<evidence type="ECO:0000256" key="5">
    <source>
        <dbReference type="ARBA" id="ARBA00022801"/>
    </source>
</evidence>
<dbReference type="EMBL" id="CP060696">
    <property type="protein sequence ID" value="QNO17447.1"/>
    <property type="molecule type" value="Genomic_DNA"/>
</dbReference>
<dbReference type="InterPro" id="IPR006741">
    <property type="entry name" value="AgrB"/>
</dbReference>
<evidence type="ECO:0000256" key="3">
    <source>
        <dbReference type="ARBA" id="ARBA00022670"/>
    </source>
</evidence>
<evidence type="ECO:0000256" key="7">
    <source>
        <dbReference type="ARBA" id="ARBA00023136"/>
    </source>
</evidence>
<feature type="transmembrane region" description="Helical" evidence="8">
    <location>
        <begin position="145"/>
        <end position="162"/>
    </location>
</feature>
<evidence type="ECO:0000313" key="10">
    <source>
        <dbReference type="Proteomes" id="UP000516046"/>
    </source>
</evidence>
<evidence type="ECO:0000256" key="2">
    <source>
        <dbReference type="ARBA" id="ARBA00022654"/>
    </source>
</evidence>
<organism evidence="9 10">
    <name type="scientific">Caproicibacterium amylolyticum</name>
    <dbReference type="NCBI Taxonomy" id="2766537"/>
    <lineage>
        <taxon>Bacteria</taxon>
        <taxon>Bacillati</taxon>
        <taxon>Bacillota</taxon>
        <taxon>Clostridia</taxon>
        <taxon>Eubacteriales</taxon>
        <taxon>Oscillospiraceae</taxon>
        <taxon>Caproicibacterium</taxon>
    </lineage>
</organism>
<dbReference type="GO" id="GO:0006508">
    <property type="term" value="P:proteolysis"/>
    <property type="evidence" value="ECO:0007669"/>
    <property type="project" value="UniProtKB-KW"/>
</dbReference>
<dbReference type="RefSeq" id="WP_212506517.1">
    <property type="nucleotide sequence ID" value="NZ_CP060696.1"/>
</dbReference>
<feature type="transmembrane region" description="Helical" evidence="8">
    <location>
        <begin position="37"/>
        <end position="61"/>
    </location>
</feature>
<evidence type="ECO:0000313" key="9">
    <source>
        <dbReference type="EMBL" id="QNO17447.1"/>
    </source>
</evidence>
<evidence type="ECO:0000256" key="4">
    <source>
        <dbReference type="ARBA" id="ARBA00022692"/>
    </source>
</evidence>
<evidence type="ECO:0000256" key="6">
    <source>
        <dbReference type="ARBA" id="ARBA00022989"/>
    </source>
</evidence>
<gene>
    <name evidence="9" type="ORF">H6X83_10950</name>
</gene>